<dbReference type="EC" id="5.3.1.6" evidence="3"/>
<feature type="active site" description="Proton acceptor" evidence="3">
    <location>
        <position position="108"/>
    </location>
</feature>
<reference evidence="4 5" key="1">
    <citation type="journal article" date="2015" name="Genome Announc.">
        <title>Draft Genome Sequence of the Thermophile Thermus filiformis ATCC 43280, Producer of Carotenoid-(Di)glucoside-Branched Fatty Acid (Di)esters and Source of Hyperthermostable Enzymes of Biotechnological Interest.</title>
        <authorList>
            <person name="Mandelli F."/>
            <person name="Oliveira Ramires B."/>
            <person name="Couger M.B."/>
            <person name="Paixao D.A."/>
            <person name="Camilo C.M."/>
            <person name="Polikarpov I."/>
            <person name="Prade R."/>
            <person name="Riano-Pachon D.M."/>
            <person name="Squina F.M."/>
        </authorList>
    </citation>
    <scope>NUCLEOTIDE SEQUENCE [LARGE SCALE GENOMIC DNA]</scope>
    <source>
        <strain evidence="4 5">ATCC 43280</strain>
    </source>
</reference>
<dbReference type="SUPFAM" id="SSF75445">
    <property type="entry name" value="D-ribose-5-phosphate isomerase (RpiA), lid domain"/>
    <property type="match status" value="1"/>
</dbReference>
<dbReference type="GO" id="GO:0004751">
    <property type="term" value="F:ribose-5-phosphate isomerase activity"/>
    <property type="evidence" value="ECO:0007669"/>
    <property type="project" value="UniProtKB-UniRule"/>
</dbReference>
<organism evidence="4 5">
    <name type="scientific">Thermus filiformis</name>
    <dbReference type="NCBI Taxonomy" id="276"/>
    <lineage>
        <taxon>Bacteria</taxon>
        <taxon>Thermotogati</taxon>
        <taxon>Deinococcota</taxon>
        <taxon>Deinococci</taxon>
        <taxon>Thermales</taxon>
        <taxon>Thermaceae</taxon>
        <taxon>Thermus</taxon>
    </lineage>
</organism>
<comment type="similarity">
    <text evidence="3">Belongs to the ribose 5-phosphate isomerase family.</text>
</comment>
<feature type="binding site" evidence="3">
    <location>
        <begin position="30"/>
        <end position="33"/>
    </location>
    <ligand>
        <name>substrate</name>
    </ligand>
</feature>
<dbReference type="AlphaFoldDB" id="A0A0D6XCV0"/>
<dbReference type="InterPro" id="IPR020672">
    <property type="entry name" value="Ribose5P_isomerase_typA_subgr"/>
</dbReference>
<dbReference type="PANTHER" id="PTHR43748:SF3">
    <property type="entry name" value="RIBOSE-5-PHOSPHATE ISOMERASE 3, CHLOROPLASTIC-RELATED"/>
    <property type="match status" value="1"/>
</dbReference>
<keyword evidence="5" id="KW-1185">Reference proteome</keyword>
<evidence type="ECO:0000313" key="4">
    <source>
        <dbReference type="EMBL" id="KIX84713.1"/>
    </source>
</evidence>
<accession>A0A0D6XCV0</accession>
<evidence type="ECO:0000256" key="2">
    <source>
        <dbReference type="ARBA" id="ARBA00023235"/>
    </source>
</evidence>
<dbReference type="InterPro" id="IPR050262">
    <property type="entry name" value="Ribose-5P_isomerase"/>
</dbReference>
<feature type="binding site" evidence="3">
    <location>
        <begin position="86"/>
        <end position="89"/>
    </location>
    <ligand>
        <name>substrate</name>
    </ligand>
</feature>
<sequence length="227" mass="23962">MEKGLEQYKKEAAHAAASLVESGMVVGLGTGSTARYAVLEIARRLREGEIQGVRGVPTSEATAELARKEGIPLVDLPPEGVDLAIDGADEIAPDLSLIKGLGGALLREKIVESTAREFVVVADHTKKVPVLGRGVVPVEIVPFGYRATLRAIAALGGEAELRMDGDEFFFTDNGHLIADVRFGPIGDPLVLHRALLEIPGVVETGLFVGLASRALVAGPFGLEELRP</sequence>
<dbReference type="PANTHER" id="PTHR43748">
    <property type="entry name" value="RIBOSE-5-PHOSPHATE ISOMERASE 3, CHLOROPLASTIC-RELATED"/>
    <property type="match status" value="1"/>
</dbReference>
<protein>
    <recommendedName>
        <fullName evidence="3">Ribose-5-phosphate isomerase A</fullName>
        <ecNumber evidence="3">5.3.1.6</ecNumber>
    </recommendedName>
    <alternativeName>
        <fullName evidence="3">Phosphoriboisomerase A</fullName>
        <shortName evidence="3">PRI</shortName>
    </alternativeName>
</protein>
<dbReference type="InterPro" id="IPR004788">
    <property type="entry name" value="Ribose5P_isomerase_type_A"/>
</dbReference>
<dbReference type="Gene3D" id="3.30.70.260">
    <property type="match status" value="1"/>
</dbReference>
<evidence type="ECO:0000256" key="1">
    <source>
        <dbReference type="ARBA" id="ARBA00001713"/>
    </source>
</evidence>
<dbReference type="NCBIfam" id="NF001924">
    <property type="entry name" value="PRK00702.1"/>
    <property type="match status" value="1"/>
</dbReference>
<proteinExistence type="inferred from homology"/>
<keyword evidence="2 3" id="KW-0413">Isomerase</keyword>
<comment type="catalytic activity">
    <reaction evidence="1 3">
        <text>aldehydo-D-ribose 5-phosphate = D-ribulose 5-phosphate</text>
        <dbReference type="Rhea" id="RHEA:14657"/>
        <dbReference type="ChEBI" id="CHEBI:58121"/>
        <dbReference type="ChEBI" id="CHEBI:58273"/>
        <dbReference type="EC" id="5.3.1.6"/>
    </reaction>
</comment>
<dbReference type="NCBIfam" id="TIGR00021">
    <property type="entry name" value="rpiA"/>
    <property type="match status" value="1"/>
</dbReference>
<dbReference type="GO" id="GO:0009052">
    <property type="term" value="P:pentose-phosphate shunt, non-oxidative branch"/>
    <property type="evidence" value="ECO:0007669"/>
    <property type="project" value="UniProtKB-UniRule"/>
</dbReference>
<evidence type="ECO:0000313" key="5">
    <source>
        <dbReference type="Proteomes" id="UP000030364"/>
    </source>
</evidence>
<evidence type="ECO:0000256" key="3">
    <source>
        <dbReference type="HAMAP-Rule" id="MF_00170"/>
    </source>
</evidence>
<comment type="caution">
    <text evidence="4">The sequence shown here is derived from an EMBL/GenBank/DDBJ whole genome shotgun (WGS) entry which is preliminary data.</text>
</comment>
<name>A0A0D6XCV0_THEFI</name>
<comment type="subunit">
    <text evidence="3">Homodimer.</text>
</comment>
<dbReference type="Gene3D" id="3.40.50.1360">
    <property type="match status" value="1"/>
</dbReference>
<dbReference type="OrthoDB" id="5870696at2"/>
<dbReference type="HAMAP" id="MF_00170">
    <property type="entry name" value="Rib_5P_isom_A"/>
    <property type="match status" value="1"/>
</dbReference>
<dbReference type="InterPro" id="IPR037171">
    <property type="entry name" value="NagB/RpiA_transferase-like"/>
</dbReference>
<comment type="pathway">
    <text evidence="3">Carbohydrate degradation; pentose phosphate pathway; D-ribose 5-phosphate from D-ribulose 5-phosphate (non-oxidative stage): step 1/1.</text>
</comment>
<dbReference type="STRING" id="276.THFILI_04005"/>
<dbReference type="Pfam" id="PF06026">
    <property type="entry name" value="Rib_5-P_isom_A"/>
    <property type="match status" value="1"/>
</dbReference>
<dbReference type="SUPFAM" id="SSF100950">
    <property type="entry name" value="NagB/RpiA/CoA transferase-like"/>
    <property type="match status" value="1"/>
</dbReference>
<gene>
    <name evidence="3" type="primary">rpiA</name>
    <name evidence="4" type="ORF">THFILI_04005</name>
</gene>
<dbReference type="FunFam" id="3.40.50.1360:FF:000001">
    <property type="entry name" value="Ribose-5-phosphate isomerase A"/>
    <property type="match status" value="1"/>
</dbReference>
<feature type="binding site" evidence="3">
    <location>
        <begin position="99"/>
        <end position="102"/>
    </location>
    <ligand>
        <name>substrate</name>
    </ligand>
</feature>
<dbReference type="Proteomes" id="UP000030364">
    <property type="component" value="Unassembled WGS sequence"/>
</dbReference>
<dbReference type="UniPathway" id="UPA00115">
    <property type="reaction ID" value="UER00412"/>
</dbReference>
<dbReference type="CDD" id="cd01398">
    <property type="entry name" value="RPI_A"/>
    <property type="match status" value="1"/>
</dbReference>
<dbReference type="EMBL" id="JPSL02000037">
    <property type="protein sequence ID" value="KIX84713.1"/>
    <property type="molecule type" value="Genomic_DNA"/>
</dbReference>
<comment type="function">
    <text evidence="3">Catalyzes the reversible conversion of ribose-5-phosphate to ribulose 5-phosphate.</text>
</comment>
<feature type="binding site" evidence="3">
    <location>
        <position position="126"/>
    </location>
    <ligand>
        <name>substrate</name>
    </ligand>
</feature>
<dbReference type="RefSeq" id="WP_038064083.1">
    <property type="nucleotide sequence ID" value="NZ_JPSL02000037.1"/>
</dbReference>